<dbReference type="PRINTS" id="PR00081">
    <property type="entry name" value="GDHRDH"/>
</dbReference>
<dbReference type="InterPro" id="IPR036291">
    <property type="entry name" value="NAD(P)-bd_dom_sf"/>
</dbReference>
<name>A0ABN3E7I8_9MICO</name>
<reference evidence="3 4" key="1">
    <citation type="journal article" date="2019" name="Int. J. Syst. Evol. Microbiol.">
        <title>The Global Catalogue of Microorganisms (GCM) 10K type strain sequencing project: providing services to taxonomists for standard genome sequencing and annotation.</title>
        <authorList>
            <consortium name="The Broad Institute Genomics Platform"/>
            <consortium name="The Broad Institute Genome Sequencing Center for Infectious Disease"/>
            <person name="Wu L."/>
            <person name="Ma J."/>
        </authorList>
    </citation>
    <scope>NUCLEOTIDE SEQUENCE [LARGE SCALE GENOMIC DNA]</scope>
    <source>
        <strain evidence="3 4">JCM 16117</strain>
    </source>
</reference>
<evidence type="ECO:0000256" key="1">
    <source>
        <dbReference type="ARBA" id="ARBA00006484"/>
    </source>
</evidence>
<keyword evidence="2" id="KW-0560">Oxidoreductase</keyword>
<keyword evidence="4" id="KW-1185">Reference proteome</keyword>
<evidence type="ECO:0000256" key="2">
    <source>
        <dbReference type="ARBA" id="ARBA00023002"/>
    </source>
</evidence>
<dbReference type="SUPFAM" id="SSF51735">
    <property type="entry name" value="NAD(P)-binding Rossmann-fold domains"/>
    <property type="match status" value="1"/>
</dbReference>
<accession>A0ABN3E7I8</accession>
<proteinExistence type="inferred from homology"/>
<dbReference type="Gene3D" id="3.40.50.720">
    <property type="entry name" value="NAD(P)-binding Rossmann-like Domain"/>
    <property type="match status" value="1"/>
</dbReference>
<organism evidence="3 4">
    <name type="scientific">Herbiconiux moechotypicola</name>
    <dbReference type="NCBI Taxonomy" id="637393"/>
    <lineage>
        <taxon>Bacteria</taxon>
        <taxon>Bacillati</taxon>
        <taxon>Actinomycetota</taxon>
        <taxon>Actinomycetes</taxon>
        <taxon>Micrococcales</taxon>
        <taxon>Microbacteriaceae</taxon>
        <taxon>Herbiconiux</taxon>
    </lineage>
</organism>
<dbReference type="InterPro" id="IPR002347">
    <property type="entry name" value="SDR_fam"/>
</dbReference>
<dbReference type="RefSeq" id="WP_259481701.1">
    <property type="nucleotide sequence ID" value="NZ_BAAAQY010000018.1"/>
</dbReference>
<evidence type="ECO:0000313" key="4">
    <source>
        <dbReference type="Proteomes" id="UP001500929"/>
    </source>
</evidence>
<protein>
    <submittedName>
        <fullName evidence="3">SDR family oxidoreductase</fullName>
    </submittedName>
</protein>
<dbReference type="NCBIfam" id="NF004513">
    <property type="entry name" value="PRK05854.1"/>
    <property type="match status" value="1"/>
</dbReference>
<dbReference type="EMBL" id="BAAAQY010000018">
    <property type="protein sequence ID" value="GAA2250270.1"/>
    <property type="molecule type" value="Genomic_DNA"/>
</dbReference>
<comment type="similarity">
    <text evidence="1">Belongs to the short-chain dehydrogenases/reductases (SDR) family.</text>
</comment>
<dbReference type="PANTHER" id="PTHR24320:SF148">
    <property type="entry name" value="NAD(P)-BINDING ROSSMANN-FOLD SUPERFAMILY PROTEIN"/>
    <property type="match status" value="1"/>
</dbReference>
<gene>
    <name evidence="3" type="ORF">GCM10009851_39810</name>
</gene>
<dbReference type="Proteomes" id="UP001500929">
    <property type="component" value="Unassembled WGS sequence"/>
</dbReference>
<dbReference type="PANTHER" id="PTHR24320">
    <property type="entry name" value="RETINOL DEHYDROGENASE"/>
    <property type="match status" value="1"/>
</dbReference>
<comment type="caution">
    <text evidence="3">The sequence shown here is derived from an EMBL/GenBank/DDBJ whole genome shotgun (WGS) entry which is preliminary data.</text>
</comment>
<dbReference type="Pfam" id="PF00106">
    <property type="entry name" value="adh_short"/>
    <property type="match status" value="1"/>
</dbReference>
<sequence length="324" mass="33656">MTRTSASASASASSSRTLDLPDLTGRRALVTGGSDGIGLGIATRLAAAGAHVLLPVRNRAKGEAAVASIESAHPAAEVELHDLDLSSLTSVADLTGALRAEGRPLHLLVNNAGVMTPPTRQTTADGFELQFGTNHLGHVALVAGLLPLLVAGRARVTSQISVAANQGSIHWDDLNWERSYDGMRAYSQSKIAFGLFGLELDRHSRAEGWGLSSTLSHPGVAPTSLLAARPELARPRDTAGRRLIEAMSRRGILVGTPQSAGLPALLAATAPDAGGRFFGPSGPGHLGGTPAEQKLYSRLRSPEEAARVWDVSEKLAGVAFSPEA</sequence>
<evidence type="ECO:0000313" key="3">
    <source>
        <dbReference type="EMBL" id="GAA2250270.1"/>
    </source>
</evidence>